<sequence length="184" mass="21217">MLLNPSRDTVCERKLCFVFMNPEFRYETYIFTTPQLVFEALTSDEIQARFMNNTGARSTWQVGDKVLWKSDPNGEYEDLDQEVLEVIPDEKLSYTWHRLQDFHRDLFDSEAALKVAQQEQSRVTWLIEDASVYHMGTKVTLVHDGFDSAESEMLKGVSMGWTMIIAAMKTYLETGTGLRPEPTA</sequence>
<accession>A0A0G3GSH0</accession>
<dbReference type="STRING" id="1050174.CEPID_11250"/>
<dbReference type="InterPro" id="IPR023393">
    <property type="entry name" value="START-like_dom_sf"/>
</dbReference>
<evidence type="ECO:0000313" key="4">
    <source>
        <dbReference type="Proteomes" id="UP000035368"/>
    </source>
</evidence>
<dbReference type="SUPFAM" id="SSF55961">
    <property type="entry name" value="Bet v1-like"/>
    <property type="match status" value="1"/>
</dbReference>
<organism evidence="3 4">
    <name type="scientific">Corynebacterium epidermidicanis</name>
    <dbReference type="NCBI Taxonomy" id="1050174"/>
    <lineage>
        <taxon>Bacteria</taxon>
        <taxon>Bacillati</taxon>
        <taxon>Actinomycetota</taxon>
        <taxon>Actinomycetes</taxon>
        <taxon>Mycobacteriales</taxon>
        <taxon>Corynebacteriaceae</taxon>
        <taxon>Corynebacterium</taxon>
    </lineage>
</organism>
<dbReference type="AlphaFoldDB" id="A0A0G3GSH0"/>
<gene>
    <name evidence="3" type="ORF">CEPID_11250</name>
</gene>
<dbReference type="Gene3D" id="3.30.530.20">
    <property type="match status" value="1"/>
</dbReference>
<dbReference type="KEGG" id="cei:CEPID_11250"/>
<reference evidence="3 4" key="1">
    <citation type="submission" date="2015-05" db="EMBL/GenBank/DDBJ databases">
        <title>Complete genome sequence of Corynebacterium epidermidicanis DSM 45586, isolated from the skin of a dog suffering from pruritus.</title>
        <authorList>
            <person name="Ruckert C."/>
            <person name="Albersmeier A."/>
            <person name="Winkler A."/>
            <person name="Tauch A."/>
        </authorList>
    </citation>
    <scope>NUCLEOTIDE SEQUENCE [LARGE SCALE GENOMIC DNA]</scope>
    <source>
        <strain evidence="3 4">DSM 45586</strain>
    </source>
</reference>
<protein>
    <recommendedName>
        <fullName evidence="2">Activator of Hsp90 ATPase homologue 1/2-like C-terminal domain-containing protein</fullName>
    </recommendedName>
</protein>
<proteinExistence type="inferred from homology"/>
<evidence type="ECO:0000313" key="3">
    <source>
        <dbReference type="EMBL" id="AKK04079.1"/>
    </source>
</evidence>
<dbReference type="Proteomes" id="UP000035368">
    <property type="component" value="Chromosome"/>
</dbReference>
<keyword evidence="4" id="KW-1185">Reference proteome</keyword>
<dbReference type="EMBL" id="CP011541">
    <property type="protein sequence ID" value="AKK04079.1"/>
    <property type="molecule type" value="Genomic_DNA"/>
</dbReference>
<evidence type="ECO:0000256" key="1">
    <source>
        <dbReference type="ARBA" id="ARBA00006817"/>
    </source>
</evidence>
<dbReference type="PATRIC" id="fig|1050174.4.peg.2271"/>
<name>A0A0G3GSH0_9CORY</name>
<dbReference type="Pfam" id="PF08327">
    <property type="entry name" value="AHSA1"/>
    <property type="match status" value="1"/>
</dbReference>
<feature type="domain" description="Activator of Hsp90 ATPase homologue 1/2-like C-terminal" evidence="2">
    <location>
        <begin position="32"/>
        <end position="173"/>
    </location>
</feature>
<comment type="similarity">
    <text evidence="1">Belongs to the AHA1 family.</text>
</comment>
<evidence type="ECO:0000259" key="2">
    <source>
        <dbReference type="Pfam" id="PF08327"/>
    </source>
</evidence>
<dbReference type="InterPro" id="IPR013538">
    <property type="entry name" value="ASHA1/2-like_C"/>
</dbReference>